<dbReference type="STRING" id="35570.A0A1I8NVI6"/>
<dbReference type="PANTHER" id="PTHR47143">
    <property type="entry name" value="TRANSIENT RECEPTOR POTENTIAL CATION CHANNEL PROTEIN PAINLESS"/>
    <property type="match status" value="1"/>
</dbReference>
<dbReference type="EnsemblMetazoa" id="SCAU002400-RA">
    <property type="protein sequence ID" value="SCAU002400-PA"/>
    <property type="gene ID" value="SCAU002400"/>
</dbReference>
<keyword evidence="4" id="KW-0677">Repeat</keyword>
<dbReference type="Pfam" id="PF00520">
    <property type="entry name" value="Ion_trans"/>
    <property type="match status" value="1"/>
</dbReference>
<dbReference type="AlphaFoldDB" id="A0A1I8NVI6"/>
<name>A0A1I8NVI6_STOCA</name>
<evidence type="ECO:0000256" key="4">
    <source>
        <dbReference type="ARBA" id="ARBA00022737"/>
    </source>
</evidence>
<evidence type="ECO:0000313" key="13">
    <source>
        <dbReference type="Proteomes" id="UP000095300"/>
    </source>
</evidence>
<dbReference type="InterPro" id="IPR052076">
    <property type="entry name" value="TRP_cation_channel"/>
</dbReference>
<evidence type="ECO:0000313" key="12">
    <source>
        <dbReference type="EnsemblMetazoa" id="SCAU002400-PA"/>
    </source>
</evidence>
<reference evidence="13" key="1">
    <citation type="submission" date="2015-05" db="EMBL/GenBank/DDBJ databases">
        <authorList>
            <person name="Wilson R.K."/>
            <person name="Warren W.C."/>
            <person name="Olafson P."/>
        </authorList>
    </citation>
    <scope>NUCLEOTIDE SEQUENCE [LARGE SCALE GENOMIC DNA]</scope>
    <source>
        <strain evidence="13">USDA</strain>
    </source>
</reference>
<dbReference type="EnsemblMetazoa" id="SCAU002400-RC">
    <property type="protein sequence ID" value="SCAU002400-PC"/>
    <property type="gene ID" value="SCAU002400"/>
</dbReference>
<dbReference type="GO" id="GO:0034220">
    <property type="term" value="P:monoatomic ion transmembrane transport"/>
    <property type="evidence" value="ECO:0007669"/>
    <property type="project" value="UniProtKB-KW"/>
</dbReference>
<keyword evidence="5 10" id="KW-1133">Transmembrane helix</keyword>
<evidence type="ECO:0000256" key="2">
    <source>
        <dbReference type="ARBA" id="ARBA00022448"/>
    </source>
</evidence>
<dbReference type="Proteomes" id="UP000095300">
    <property type="component" value="Unassembled WGS sequence"/>
</dbReference>
<accession>A0A1I8NVI6</accession>
<keyword evidence="7" id="KW-0406">Ion transport</keyword>
<dbReference type="GO" id="GO:0022857">
    <property type="term" value="F:transmembrane transporter activity"/>
    <property type="evidence" value="ECO:0007669"/>
    <property type="project" value="TreeGrafter"/>
</dbReference>
<dbReference type="PANTHER" id="PTHR47143:SF4">
    <property type="entry name" value="TRANSIENT RECEPTOR POTENTIAL CATION CHANNEL PROTEIN PAINLESS"/>
    <property type="match status" value="1"/>
</dbReference>
<protein>
    <recommendedName>
        <fullName evidence="11">Ion transport domain-containing protein</fullName>
    </recommendedName>
</protein>
<organism evidence="12 13">
    <name type="scientific">Stomoxys calcitrans</name>
    <name type="common">Stable fly</name>
    <name type="synonym">Conops calcitrans</name>
    <dbReference type="NCBI Taxonomy" id="35570"/>
    <lineage>
        <taxon>Eukaryota</taxon>
        <taxon>Metazoa</taxon>
        <taxon>Ecdysozoa</taxon>
        <taxon>Arthropoda</taxon>
        <taxon>Hexapoda</taxon>
        <taxon>Insecta</taxon>
        <taxon>Pterygota</taxon>
        <taxon>Neoptera</taxon>
        <taxon>Endopterygota</taxon>
        <taxon>Diptera</taxon>
        <taxon>Brachycera</taxon>
        <taxon>Muscomorpha</taxon>
        <taxon>Muscoidea</taxon>
        <taxon>Muscidae</taxon>
        <taxon>Stomoxys</taxon>
    </lineage>
</organism>
<feature type="transmembrane region" description="Helical" evidence="10">
    <location>
        <begin position="255"/>
        <end position="275"/>
    </location>
</feature>
<evidence type="ECO:0000256" key="5">
    <source>
        <dbReference type="ARBA" id="ARBA00022989"/>
    </source>
</evidence>
<evidence type="ECO:0000256" key="6">
    <source>
        <dbReference type="ARBA" id="ARBA00023043"/>
    </source>
</evidence>
<feature type="transmembrane region" description="Helical" evidence="10">
    <location>
        <begin position="361"/>
        <end position="379"/>
    </location>
</feature>
<evidence type="ECO:0000256" key="8">
    <source>
        <dbReference type="ARBA" id="ARBA00023136"/>
    </source>
</evidence>
<keyword evidence="9" id="KW-0407">Ion channel</keyword>
<proteinExistence type="predicted"/>
<evidence type="ECO:0000256" key="3">
    <source>
        <dbReference type="ARBA" id="ARBA00022692"/>
    </source>
</evidence>
<keyword evidence="6" id="KW-0040">ANK repeat</keyword>
<keyword evidence="13" id="KW-1185">Reference proteome</keyword>
<dbReference type="VEuPathDB" id="VectorBase:SCAU002400"/>
<evidence type="ECO:0000256" key="9">
    <source>
        <dbReference type="ARBA" id="ARBA00023303"/>
    </source>
</evidence>
<dbReference type="OrthoDB" id="8065205at2759"/>
<keyword evidence="8 10" id="KW-0472">Membrane</keyword>
<feature type="transmembrane region" description="Helical" evidence="10">
    <location>
        <begin position="295"/>
        <end position="312"/>
    </location>
</feature>
<gene>
    <name evidence="12" type="primary">106082779</name>
</gene>
<keyword evidence="3 10" id="KW-0812">Transmembrane</keyword>
<feature type="transmembrane region" description="Helical" evidence="10">
    <location>
        <begin position="332"/>
        <end position="354"/>
    </location>
</feature>
<evidence type="ECO:0000259" key="11">
    <source>
        <dbReference type="Pfam" id="PF00520"/>
    </source>
</evidence>
<reference evidence="12" key="2">
    <citation type="submission" date="2020-05" db="UniProtKB">
        <authorList>
            <consortium name="EnsemblMetazoa"/>
        </authorList>
    </citation>
    <scope>IDENTIFICATION</scope>
    <source>
        <strain evidence="12">USDA</strain>
    </source>
</reference>
<evidence type="ECO:0000256" key="1">
    <source>
        <dbReference type="ARBA" id="ARBA00004141"/>
    </source>
</evidence>
<feature type="transmembrane region" description="Helical" evidence="10">
    <location>
        <begin position="229"/>
        <end position="249"/>
    </location>
</feature>
<dbReference type="EnsemblMetazoa" id="SCAU002400-RB">
    <property type="protein sequence ID" value="SCAU002400-PB"/>
    <property type="gene ID" value="SCAU002400"/>
</dbReference>
<sequence length="592" mass="68878">MVDDCCYPDESWRNKEFFLAIQNHDNRCFDRLFNHVDIQNVTQPILNENYSAPRFALYCSNVYALQKLLATGLFQETHIKLCDALFNINDKYSKTADCIQVLANLQKISEEDVTAFVKAIEFVPEKFLLELLKKGLFLPIKSPEFVVTKVRPTVLSELFDSLIDMNENRFMSIDYSTFDKKKAVKDGITIATQMEIIEAIASRETHQQLLAHPIIQLFLDLKWRELSRLFYLNFCLYIFFVCSCVSYILCKLHEYEIWTGFFCALTAFGMIYLIVRECLHLGIDYKQYLRDLRNYMAWIMIILLIVLVLSKHSDNLNWKCSLTILLLLTELLQMFAYLPTLPWALHIHMFWMVMKSFMKNFLFYSLFVGAFGLCFYIMIGLNGEPKENLNGFNSTVNVVLKTTAMMIGELDTSSMKFNDPFTIALFLGLIFVVTIVLYNLINGSAIHDILEIQKGAKINVSLQRTKLLAAMEHRLRIRQKWNFLTNNFILQNYKHRTLHKVSILWHAGKVCFARAKWCTSDEETPNNGADGSERSSVDYDMIKCLEAIAIKSQNIMDEQNQHRNEMKMMIIERVNKFLDTIPSSRTEPCKTN</sequence>
<comment type="subcellular location">
    <subcellularLocation>
        <location evidence="1">Membrane</location>
        <topology evidence="1">Multi-pass membrane protein</topology>
    </subcellularLocation>
</comment>
<keyword evidence="2" id="KW-0813">Transport</keyword>
<evidence type="ECO:0000256" key="7">
    <source>
        <dbReference type="ARBA" id="ARBA00023065"/>
    </source>
</evidence>
<feature type="transmembrane region" description="Helical" evidence="10">
    <location>
        <begin position="421"/>
        <end position="441"/>
    </location>
</feature>
<dbReference type="InterPro" id="IPR005821">
    <property type="entry name" value="Ion_trans_dom"/>
</dbReference>
<feature type="domain" description="Ion transport" evidence="11">
    <location>
        <begin position="231"/>
        <end position="454"/>
    </location>
</feature>
<evidence type="ECO:0000256" key="10">
    <source>
        <dbReference type="SAM" id="Phobius"/>
    </source>
</evidence>
<dbReference type="GO" id="GO:1902495">
    <property type="term" value="C:transmembrane transporter complex"/>
    <property type="evidence" value="ECO:0007669"/>
    <property type="project" value="TreeGrafter"/>
</dbReference>